<feature type="region of interest" description="Disordered" evidence="1">
    <location>
        <begin position="108"/>
        <end position="128"/>
    </location>
</feature>
<protein>
    <submittedName>
        <fullName evidence="2">Lef-2</fullName>
    </submittedName>
</protein>
<evidence type="ECO:0000313" key="3">
    <source>
        <dbReference type="Proteomes" id="UP000201737"/>
    </source>
</evidence>
<reference evidence="2 3" key="2">
    <citation type="journal article" date="2007" name="Virus Res.">
        <title>P13 of Leucania separata multiple nuclear polyhedrosis virus affected the polyhedra and budded virions yields of AcMNPV.</title>
        <authorList>
            <person name="Du E.Q."/>
            <person name="Yan F."/>
            <person name="Jin W.X."/>
            <person name="Lu N."/>
            <person name="Xiao H.Z."/>
            <person name="Lu S.Y."/>
            <person name="Qi Y.P."/>
        </authorList>
    </citation>
    <scope>NUCLEOTIDE SEQUENCE [LARGE SCALE GENOMIC DNA]</scope>
    <source>
        <strain evidence="2 3">AH1</strain>
    </source>
</reference>
<dbReference type="KEGG" id="vg:5176239"/>
<organismHost>
    <name type="scientific">Lepidoptera</name>
    <name type="common">moths &amp; butterflies</name>
    <dbReference type="NCBI Taxonomy" id="7088"/>
</organismHost>
<dbReference type="EMBL" id="AY394490">
    <property type="protein sequence ID" value="AAR28901.1"/>
    <property type="molecule type" value="Genomic_DNA"/>
</dbReference>
<dbReference type="GO" id="GO:0019083">
    <property type="term" value="P:viral transcription"/>
    <property type="evidence" value="ECO:0007669"/>
    <property type="project" value="InterPro"/>
</dbReference>
<organism evidence="2 3">
    <name type="scientific">Leucania separata nucleopolyhedrovirus</name>
    <name type="common">LsNPV</name>
    <dbReference type="NCBI Taxonomy" id="1307956"/>
    <lineage>
        <taxon>Viruses</taxon>
        <taxon>Viruses incertae sedis</taxon>
        <taxon>Naldaviricetes</taxon>
        <taxon>Lefavirales</taxon>
        <taxon>Baculoviridae</taxon>
        <taxon>Alphabaculovirus</taxon>
        <taxon>Alphabaculovirus leseparatae</taxon>
    </lineage>
</organism>
<dbReference type="RefSeq" id="YP_758434.1">
    <property type="nucleotide sequence ID" value="NC_008348.1"/>
</dbReference>
<dbReference type="InterPro" id="IPR004283">
    <property type="entry name" value="Lef-2"/>
</dbReference>
<proteinExistence type="predicted"/>
<evidence type="ECO:0000313" key="2">
    <source>
        <dbReference type="EMBL" id="AAR28901.1"/>
    </source>
</evidence>
<evidence type="ECO:0000256" key="1">
    <source>
        <dbReference type="SAM" id="MobiDB-lite"/>
    </source>
</evidence>
<dbReference type="Pfam" id="PF03041">
    <property type="entry name" value="Baculo_LEF-2"/>
    <property type="match status" value="1"/>
</dbReference>
<feature type="compositionally biased region" description="Low complexity" evidence="1">
    <location>
        <begin position="112"/>
        <end position="128"/>
    </location>
</feature>
<reference evidence="2 3" key="1">
    <citation type="journal article" date="2007" name="Virus Genes">
        <title>Genome sequence of Leucania seperata nucleopolyhedrovirus.</title>
        <authorList>
            <person name="Xiao H."/>
            <person name="Qi Y."/>
        </authorList>
    </citation>
    <scope>NUCLEOTIDE SEQUENCE [LARGE SCALE GENOMIC DNA]</scope>
    <source>
        <strain evidence="2 3">AH1</strain>
    </source>
</reference>
<keyword evidence="3" id="KW-1185">Reference proteome</keyword>
<dbReference type="Proteomes" id="UP000201737">
    <property type="component" value="Segment"/>
</dbReference>
<dbReference type="OrthoDB" id="19212at10239"/>
<name>Q0IKY2_NPVLS</name>
<dbReference type="GeneID" id="5176239"/>
<accession>Q0IKY2</accession>
<sequence>MSSSSRPQPKPGAQEPWIPACRTEATSHAAQTTATPKSSDHIMWNPSLNNSIDHDASYLIRPEDFDIEISPYTSFSHDGRYVQVRGGRLRHLLNAAKTNEALVTIHKKARARNSSGSNSSSGNGKQQRQSKNLCLLSCHTKSEVAAAIASNLRLPPCMSNNLRLLIESSRGQRRNVRFVFNCYVSKLLTCKKCDKHCLVEAMHAFYDYDKKCVREVNEMFEHEYMPPNCNKMKEKYKMCSRATSCKGVNPIHNF</sequence>